<protein>
    <submittedName>
        <fullName evidence="1">Uncharacterized protein</fullName>
    </submittedName>
</protein>
<evidence type="ECO:0000313" key="1">
    <source>
        <dbReference type="EMBL" id="KKN47960.1"/>
    </source>
</evidence>
<proteinExistence type="predicted"/>
<gene>
    <name evidence="1" type="ORF">LCGC14_0657740</name>
</gene>
<dbReference type="EMBL" id="LAZR01001248">
    <property type="protein sequence ID" value="KKN47960.1"/>
    <property type="molecule type" value="Genomic_DNA"/>
</dbReference>
<organism evidence="1">
    <name type="scientific">marine sediment metagenome</name>
    <dbReference type="NCBI Taxonomy" id="412755"/>
    <lineage>
        <taxon>unclassified sequences</taxon>
        <taxon>metagenomes</taxon>
        <taxon>ecological metagenomes</taxon>
    </lineage>
</organism>
<sequence>MVDRCDRGVIQDGVDMAGPHFRVCPGCQSCKPDVHRAPKSGMHMWAIDCVKVDAWVEALEIEQGRYDCDLTDGWVSIDLECDRVEIACYKHFWETQKTVLVEALRALGIVYGDTGWHYFACPTRHGFKDCDKKCLDAQVALEGTK</sequence>
<dbReference type="AlphaFoldDB" id="A0A0F9QUJ9"/>
<reference evidence="1" key="1">
    <citation type="journal article" date="2015" name="Nature">
        <title>Complex archaea that bridge the gap between prokaryotes and eukaryotes.</title>
        <authorList>
            <person name="Spang A."/>
            <person name="Saw J.H."/>
            <person name="Jorgensen S.L."/>
            <person name="Zaremba-Niedzwiedzka K."/>
            <person name="Martijn J."/>
            <person name="Lind A.E."/>
            <person name="van Eijk R."/>
            <person name="Schleper C."/>
            <person name="Guy L."/>
            <person name="Ettema T.J."/>
        </authorList>
    </citation>
    <scope>NUCLEOTIDE SEQUENCE</scope>
</reference>
<name>A0A0F9QUJ9_9ZZZZ</name>
<comment type="caution">
    <text evidence="1">The sequence shown here is derived from an EMBL/GenBank/DDBJ whole genome shotgun (WGS) entry which is preliminary data.</text>
</comment>
<accession>A0A0F9QUJ9</accession>